<evidence type="ECO:0000256" key="6">
    <source>
        <dbReference type="ARBA" id="ARBA00022989"/>
    </source>
</evidence>
<keyword evidence="14" id="KW-0966">Cell projection</keyword>
<proteinExistence type="inferred from homology"/>
<dbReference type="InterPro" id="IPR000067">
    <property type="entry name" value="FlgMring_FliF"/>
</dbReference>
<dbReference type="PRINTS" id="PR01009">
    <property type="entry name" value="FLGMRINGFLIF"/>
</dbReference>
<dbReference type="AlphaFoldDB" id="A0A7V5U3H4"/>
<evidence type="ECO:0000256" key="4">
    <source>
        <dbReference type="ARBA" id="ARBA00022475"/>
    </source>
</evidence>
<evidence type="ECO:0000256" key="9">
    <source>
        <dbReference type="PIRNR" id="PIRNR004862"/>
    </source>
</evidence>
<keyword evidence="7 11" id="KW-0472">Membrane</keyword>
<dbReference type="InterPro" id="IPR013556">
    <property type="entry name" value="Flag_M-ring_C"/>
</dbReference>
<dbReference type="GO" id="GO:0003774">
    <property type="term" value="F:cytoskeletal motor activity"/>
    <property type="evidence" value="ECO:0007669"/>
    <property type="project" value="InterPro"/>
</dbReference>
<evidence type="ECO:0000256" key="10">
    <source>
        <dbReference type="SAM" id="MobiDB-lite"/>
    </source>
</evidence>
<comment type="function">
    <text evidence="9">The M ring may be actively involved in energy transduction.</text>
</comment>
<dbReference type="EMBL" id="DROK01000272">
    <property type="protein sequence ID" value="HHI98011.1"/>
    <property type="molecule type" value="Genomic_DNA"/>
</dbReference>
<protein>
    <recommendedName>
        <fullName evidence="9">Flagellar M-ring protein</fullName>
    </recommendedName>
</protein>
<keyword evidence="5 11" id="KW-0812">Transmembrane</keyword>
<reference evidence="14" key="1">
    <citation type="journal article" date="2020" name="mSystems">
        <title>Genome- and Community-Level Interaction Insights into Carbon Utilization and Element Cycling Functions of Hydrothermarchaeota in Hydrothermal Sediment.</title>
        <authorList>
            <person name="Zhou Z."/>
            <person name="Liu Y."/>
            <person name="Xu W."/>
            <person name="Pan J."/>
            <person name="Luo Z.H."/>
            <person name="Li M."/>
        </authorList>
    </citation>
    <scope>NUCLEOTIDE SEQUENCE [LARGE SCALE GENOMIC DNA]</scope>
    <source>
        <strain evidence="14">HyVt-533</strain>
    </source>
</reference>
<keyword evidence="8 9" id="KW-0975">Bacterial flagellum</keyword>
<dbReference type="InterPro" id="IPR043427">
    <property type="entry name" value="YscJ/FliF"/>
</dbReference>
<dbReference type="Pfam" id="PF08345">
    <property type="entry name" value="YscJ_FliF_C"/>
    <property type="match status" value="1"/>
</dbReference>
<gene>
    <name evidence="14" type="primary">fliF</name>
    <name evidence="14" type="ORF">ENJ96_09200</name>
</gene>
<evidence type="ECO:0000256" key="5">
    <source>
        <dbReference type="ARBA" id="ARBA00022692"/>
    </source>
</evidence>
<feature type="region of interest" description="Disordered" evidence="10">
    <location>
        <begin position="460"/>
        <end position="487"/>
    </location>
</feature>
<name>A0A7V5U3H4_9BACT</name>
<dbReference type="InterPro" id="IPR045851">
    <property type="entry name" value="AMP-bd_C_sf"/>
</dbReference>
<dbReference type="PANTHER" id="PTHR30046">
    <property type="entry name" value="FLAGELLAR M-RING PROTEIN"/>
    <property type="match status" value="1"/>
</dbReference>
<keyword evidence="14" id="KW-0282">Flagellum</keyword>
<dbReference type="GO" id="GO:0009431">
    <property type="term" value="C:bacterial-type flagellum basal body, MS ring"/>
    <property type="evidence" value="ECO:0007669"/>
    <property type="project" value="InterPro"/>
</dbReference>
<evidence type="ECO:0000256" key="1">
    <source>
        <dbReference type="ARBA" id="ARBA00004117"/>
    </source>
</evidence>
<evidence type="ECO:0000256" key="11">
    <source>
        <dbReference type="SAM" id="Phobius"/>
    </source>
</evidence>
<dbReference type="PIRSF" id="PIRSF004862">
    <property type="entry name" value="FliF"/>
    <property type="match status" value="1"/>
</dbReference>
<accession>A0A7V5U3H4</accession>
<evidence type="ECO:0000259" key="13">
    <source>
        <dbReference type="Pfam" id="PF08345"/>
    </source>
</evidence>
<evidence type="ECO:0000259" key="12">
    <source>
        <dbReference type="Pfam" id="PF01514"/>
    </source>
</evidence>
<dbReference type="Proteomes" id="UP000886101">
    <property type="component" value="Unassembled WGS sequence"/>
</dbReference>
<dbReference type="Gene3D" id="3.30.300.30">
    <property type="match status" value="1"/>
</dbReference>
<dbReference type="GO" id="GO:0005886">
    <property type="term" value="C:plasma membrane"/>
    <property type="evidence" value="ECO:0007669"/>
    <property type="project" value="UniProtKB-SubCell"/>
</dbReference>
<comment type="subcellular location">
    <subcellularLocation>
        <location evidence="1 9">Bacterial flagellum basal body</location>
    </subcellularLocation>
    <subcellularLocation>
        <location evidence="2">Cell membrane</location>
        <topology evidence="2">Multi-pass membrane protein</topology>
    </subcellularLocation>
</comment>
<keyword evidence="6 11" id="KW-1133">Transmembrane helix</keyword>
<evidence type="ECO:0000256" key="2">
    <source>
        <dbReference type="ARBA" id="ARBA00004651"/>
    </source>
</evidence>
<dbReference type="GO" id="GO:0071973">
    <property type="term" value="P:bacterial-type flagellum-dependent cell motility"/>
    <property type="evidence" value="ECO:0007669"/>
    <property type="project" value="InterPro"/>
</dbReference>
<comment type="caution">
    <text evidence="14">The sequence shown here is derived from an EMBL/GenBank/DDBJ whole genome shotgun (WGS) entry which is preliminary data.</text>
</comment>
<feature type="domain" description="Flagellar M-ring C-terminal" evidence="13">
    <location>
        <begin position="252"/>
        <end position="413"/>
    </location>
</feature>
<dbReference type="Pfam" id="PF01514">
    <property type="entry name" value="YscJ_FliF"/>
    <property type="match status" value="1"/>
</dbReference>
<keyword evidence="4" id="KW-1003">Cell membrane</keyword>
<feature type="domain" description="Flagellar M-ring N-terminal" evidence="12">
    <location>
        <begin position="47"/>
        <end position="220"/>
    </location>
</feature>
<comment type="similarity">
    <text evidence="3 9">Belongs to the FliF family.</text>
</comment>
<dbReference type="NCBIfam" id="TIGR00206">
    <property type="entry name" value="fliF"/>
    <property type="match status" value="1"/>
</dbReference>
<keyword evidence="14" id="KW-0969">Cilium</keyword>
<evidence type="ECO:0000256" key="7">
    <source>
        <dbReference type="ARBA" id="ARBA00023136"/>
    </source>
</evidence>
<feature type="transmembrane region" description="Helical" evidence="11">
    <location>
        <begin position="436"/>
        <end position="454"/>
    </location>
</feature>
<sequence length="537" mass="59777">MAFPAPKELLRQLKEFWQNLSKQQRLALLGTLVIVLGGLLGLVYYLNRVDWGLLYRGLPEEQAARVLEYLKQEKIPYRVEAGGTIKVPKNKVPEVRMALASQGVLSPNLEGFEIFDRNQLGATDFLQRVNYQRALEGELSRTITALKAVEAARVHLALPRESLFITEEKPPKASVFVKLKEGGRLTRREVQGIVNLVASAVPGLSPENVTVVDTNGRVLYREETPEERLTSEQIAFRKQLENAFQEKIESLLTQALGPGHAVAQVSVDVDFTKEVRQEETYDPEGIAIRSELSEESQKEGLSEGGVPGVKGAVVNKVEGNAKSLSQSQKEVRRSLTRNYEVSKVARTQEFLPGAIKKISVAVLLDEAVLKPAAKEGEAQAATDRLAQVERLVKGAIGYNPDRGDQVEVISMPFEGFKEISPRAAWLEYADRFARPFIEFLLVVLFLLLVIRPVLKTFLKRMEPEPPPPPEEALPEGEEAEALEAEEPTPLPQEIALNIIQNQPERAAVLVRRWLAEESEEERKKALKEAEAHAGVQG</sequence>
<feature type="transmembrane region" description="Helical" evidence="11">
    <location>
        <begin position="26"/>
        <end position="46"/>
    </location>
</feature>
<evidence type="ECO:0000256" key="8">
    <source>
        <dbReference type="ARBA" id="ARBA00023143"/>
    </source>
</evidence>
<dbReference type="InterPro" id="IPR006182">
    <property type="entry name" value="FliF_N_dom"/>
</dbReference>
<evidence type="ECO:0000313" key="14">
    <source>
        <dbReference type="EMBL" id="HHI98011.1"/>
    </source>
</evidence>
<organism evidence="14">
    <name type="scientific">Thermodesulfatator atlanticus</name>
    <dbReference type="NCBI Taxonomy" id="501497"/>
    <lineage>
        <taxon>Bacteria</taxon>
        <taxon>Pseudomonadati</taxon>
        <taxon>Thermodesulfobacteriota</taxon>
        <taxon>Thermodesulfobacteria</taxon>
        <taxon>Thermodesulfobacteriales</taxon>
        <taxon>Thermodesulfatatoraceae</taxon>
        <taxon>Thermodesulfatator</taxon>
    </lineage>
</organism>
<evidence type="ECO:0000256" key="3">
    <source>
        <dbReference type="ARBA" id="ARBA00007971"/>
    </source>
</evidence>
<dbReference type="PANTHER" id="PTHR30046:SF0">
    <property type="entry name" value="FLAGELLAR M-RING PROTEIN"/>
    <property type="match status" value="1"/>
</dbReference>
<feature type="compositionally biased region" description="Acidic residues" evidence="10">
    <location>
        <begin position="472"/>
        <end position="486"/>
    </location>
</feature>